<keyword evidence="1" id="KW-0472">Membrane</keyword>
<evidence type="ECO:0008006" key="4">
    <source>
        <dbReference type="Google" id="ProtNLM"/>
    </source>
</evidence>
<evidence type="ECO:0000256" key="1">
    <source>
        <dbReference type="SAM" id="Phobius"/>
    </source>
</evidence>
<protein>
    <recommendedName>
        <fullName evidence="4">Prokaryotic N-terminal methylation site</fullName>
    </recommendedName>
</protein>
<reference evidence="2" key="2">
    <citation type="submission" date="2005-06" db="EMBL/GenBank/DDBJ databases">
        <title>Sequencing of the draft genome and assembly of Crocosphaera watsonii WH 8501.</title>
        <authorList>
            <consortium name="US DOE Joint Genome Institute (JGI-PGF)"/>
            <person name="Copeland A."/>
            <person name="Lucas S."/>
            <person name="Lapidus A."/>
            <person name="Barry K."/>
            <person name="Detter C."/>
            <person name="Glavina T."/>
            <person name="Hammon N."/>
            <person name="Israni S."/>
            <person name="Pitluck S."/>
            <person name="Richardson P."/>
        </authorList>
    </citation>
    <scope>NUCLEOTIDE SEQUENCE [LARGE SCALE GENOMIC DNA]</scope>
    <source>
        <strain evidence="2">WH 8501</strain>
    </source>
</reference>
<keyword evidence="1" id="KW-1133">Transmembrane helix</keyword>
<feature type="transmembrane region" description="Helical" evidence="1">
    <location>
        <begin position="21"/>
        <end position="45"/>
    </location>
</feature>
<dbReference type="InterPro" id="IPR012902">
    <property type="entry name" value="N_methyl_site"/>
</dbReference>
<organism evidence="2 3">
    <name type="scientific">Crocosphaera watsonii WH 8501</name>
    <dbReference type="NCBI Taxonomy" id="165597"/>
    <lineage>
        <taxon>Bacteria</taxon>
        <taxon>Bacillati</taxon>
        <taxon>Cyanobacteriota</taxon>
        <taxon>Cyanophyceae</taxon>
        <taxon>Oscillatoriophycideae</taxon>
        <taxon>Chroococcales</taxon>
        <taxon>Aphanothecaceae</taxon>
        <taxon>Crocosphaera</taxon>
    </lineage>
</organism>
<dbReference type="Gene3D" id="3.30.700.10">
    <property type="entry name" value="Glycoprotein, Type 4 Pilin"/>
    <property type="match status" value="1"/>
</dbReference>
<dbReference type="KEGG" id="cwa:CwatDRAFT_5987"/>
<dbReference type="SUPFAM" id="SSF54523">
    <property type="entry name" value="Pili subunits"/>
    <property type="match status" value="1"/>
</dbReference>
<dbReference type="OrthoDB" id="467711at2"/>
<dbReference type="InterPro" id="IPR045584">
    <property type="entry name" value="Pilin-like"/>
</dbReference>
<dbReference type="Pfam" id="PF07963">
    <property type="entry name" value="N_methyl"/>
    <property type="match status" value="1"/>
</dbReference>
<proteinExistence type="predicted"/>
<evidence type="ECO:0000313" key="3">
    <source>
        <dbReference type="Proteomes" id="UP000003922"/>
    </source>
</evidence>
<dbReference type="EMBL" id="AADV02000002">
    <property type="protein sequence ID" value="EAM52040.1"/>
    <property type="molecule type" value="Genomic_DNA"/>
</dbReference>
<gene>
    <name evidence="2" type="ORF">CwatDRAFT_5987</name>
</gene>
<sequence length="133" mass="14963">MKNSKLFGLIIVKCCQKNRSIPFGFTLLELMITVVIMGILAALTIPSLLVQVARSRETEAVTTLASINRKQLAYRYEYGTFALIGEITPEGINEPSNLELGLQAKYYIYRDIPRPRIDHLRVKYGAVPGFLTN</sequence>
<keyword evidence="1" id="KW-0812">Transmembrane</keyword>
<reference evidence="2" key="3">
    <citation type="submission" date="2016-12" db="EMBL/GenBank/DDBJ databases">
        <title>Annotation of the draft genome assembly of Crocosphaera watsonii WH 8501.</title>
        <authorList>
            <consortium name="US DOE Joint Genome Institute (JGI-ORNL)"/>
            <person name="Larimer F."/>
            <person name="Land M."/>
        </authorList>
    </citation>
    <scope>NUCLEOTIDE SEQUENCE</scope>
    <source>
        <strain evidence="2">WH 8501</strain>
    </source>
</reference>
<accession>Q4C981</accession>
<dbReference type="AlphaFoldDB" id="Q4C981"/>
<name>Q4C981_CROWT</name>
<comment type="caution">
    <text evidence="2">The sequence shown here is derived from an EMBL/GenBank/DDBJ whole genome shotgun (WGS) entry which is preliminary data.</text>
</comment>
<dbReference type="NCBIfam" id="TIGR02532">
    <property type="entry name" value="IV_pilin_GFxxxE"/>
    <property type="match status" value="1"/>
</dbReference>
<reference evidence="2" key="1">
    <citation type="submission" date="2004-02" db="EMBL/GenBank/DDBJ databases">
        <authorList>
            <consortium name="DOE Joint Genome Institute"/>
        </authorList>
    </citation>
    <scope>NUCLEOTIDE SEQUENCE [LARGE SCALE GENOMIC DNA]</scope>
    <source>
        <strain evidence="2">WH 8501</strain>
    </source>
</reference>
<evidence type="ECO:0000313" key="2">
    <source>
        <dbReference type="EMBL" id="EAM52040.1"/>
    </source>
</evidence>
<dbReference type="Proteomes" id="UP000003922">
    <property type="component" value="Unassembled WGS sequence"/>
</dbReference>
<keyword evidence="3" id="KW-1185">Reference proteome</keyword>